<gene>
    <name evidence="2" type="ORF">EZS27_034123</name>
</gene>
<sequence length="187" mass="22292">MPEDKDSRILKNEIIHLRGKLPKTQVSTKWNSGVLQFTLKQGNRTVELITNNSEWEADTIAELYKRRWLIETFFKLLRQNLQIKTFLDTTENTRKSQLFIDLICYLLFELIRRTMSKVSHRFGHFLTFVRVCLIQYNRFGYIVNIIKIEVRRARKKANTIPNLFGNRETEKDFCGDAESMLFVYTYP</sequence>
<dbReference type="EMBL" id="SNRY01005261">
    <property type="protein sequence ID" value="KAA6315413.1"/>
    <property type="molecule type" value="Genomic_DNA"/>
</dbReference>
<reference evidence="2" key="1">
    <citation type="submission" date="2019-03" db="EMBL/GenBank/DDBJ databases">
        <title>Single cell metagenomics reveals metabolic interactions within the superorganism composed of flagellate Streblomastix strix and complex community of Bacteroidetes bacteria on its surface.</title>
        <authorList>
            <person name="Treitli S.C."/>
            <person name="Kolisko M."/>
            <person name="Husnik F."/>
            <person name="Keeling P."/>
            <person name="Hampl V."/>
        </authorList>
    </citation>
    <scope>NUCLEOTIDE SEQUENCE</scope>
    <source>
        <strain evidence="2">STM</strain>
    </source>
</reference>
<organism evidence="2">
    <name type="scientific">termite gut metagenome</name>
    <dbReference type="NCBI Taxonomy" id="433724"/>
    <lineage>
        <taxon>unclassified sequences</taxon>
        <taxon>metagenomes</taxon>
        <taxon>organismal metagenomes</taxon>
    </lineage>
</organism>
<dbReference type="InterPro" id="IPR002559">
    <property type="entry name" value="Transposase_11"/>
</dbReference>
<dbReference type="PANTHER" id="PTHR33258:SF1">
    <property type="entry name" value="TRANSPOSASE INSL FOR INSERTION SEQUENCE ELEMENT IS186A-RELATED"/>
    <property type="match status" value="1"/>
</dbReference>
<feature type="domain" description="Transposase IS4-like" evidence="1">
    <location>
        <begin position="31"/>
        <end position="107"/>
    </location>
</feature>
<dbReference type="Gene3D" id="3.90.350.10">
    <property type="entry name" value="Transposase Inhibitor Protein From Tn5, Chain A, domain 1"/>
    <property type="match status" value="1"/>
</dbReference>
<comment type="caution">
    <text evidence="2">The sequence shown here is derived from an EMBL/GenBank/DDBJ whole genome shotgun (WGS) entry which is preliminary data.</text>
</comment>
<dbReference type="GO" id="GO:0003677">
    <property type="term" value="F:DNA binding"/>
    <property type="evidence" value="ECO:0007669"/>
    <property type="project" value="InterPro"/>
</dbReference>
<dbReference type="Pfam" id="PF01609">
    <property type="entry name" value="DDE_Tnp_1"/>
    <property type="match status" value="1"/>
</dbReference>
<proteinExistence type="predicted"/>
<dbReference type="PANTHER" id="PTHR33258">
    <property type="entry name" value="TRANSPOSASE INSL FOR INSERTION SEQUENCE ELEMENT IS186A-RELATED"/>
    <property type="match status" value="1"/>
</dbReference>
<dbReference type="SUPFAM" id="SSF53098">
    <property type="entry name" value="Ribonuclease H-like"/>
    <property type="match status" value="1"/>
</dbReference>
<dbReference type="InterPro" id="IPR012337">
    <property type="entry name" value="RNaseH-like_sf"/>
</dbReference>
<name>A0A5J4Q423_9ZZZZ</name>
<dbReference type="GO" id="GO:0006313">
    <property type="term" value="P:DNA transposition"/>
    <property type="evidence" value="ECO:0007669"/>
    <property type="project" value="InterPro"/>
</dbReference>
<dbReference type="AlphaFoldDB" id="A0A5J4Q423"/>
<accession>A0A5J4Q423</accession>
<evidence type="ECO:0000259" key="1">
    <source>
        <dbReference type="Pfam" id="PF01609"/>
    </source>
</evidence>
<evidence type="ECO:0000313" key="2">
    <source>
        <dbReference type="EMBL" id="KAA6315413.1"/>
    </source>
</evidence>
<protein>
    <recommendedName>
        <fullName evidence="1">Transposase IS4-like domain-containing protein</fullName>
    </recommendedName>
</protein>
<dbReference type="GO" id="GO:0004803">
    <property type="term" value="F:transposase activity"/>
    <property type="evidence" value="ECO:0007669"/>
    <property type="project" value="InterPro"/>
</dbReference>